<dbReference type="Gene3D" id="2.40.10.340">
    <property type="entry name" value="Rod shape-determining protein MreC, domain 1"/>
    <property type="match status" value="1"/>
</dbReference>
<name>A0A1G2USS5_9BACT</name>
<keyword evidence="1" id="KW-0175">Coiled coil</keyword>
<dbReference type="GO" id="GO:0005886">
    <property type="term" value="C:plasma membrane"/>
    <property type="evidence" value="ECO:0007669"/>
    <property type="project" value="TreeGrafter"/>
</dbReference>
<dbReference type="EMBL" id="MHWS01000009">
    <property type="protein sequence ID" value="OHB12450.1"/>
    <property type="molecule type" value="Genomic_DNA"/>
</dbReference>
<accession>A0A1G2USS5</accession>
<dbReference type="Proteomes" id="UP000177276">
    <property type="component" value="Unassembled WGS sequence"/>
</dbReference>
<evidence type="ECO:0000259" key="2">
    <source>
        <dbReference type="Pfam" id="PF04085"/>
    </source>
</evidence>
<evidence type="ECO:0000313" key="4">
    <source>
        <dbReference type="Proteomes" id="UP000177276"/>
    </source>
</evidence>
<feature type="coiled-coil region" evidence="1">
    <location>
        <begin position="74"/>
        <end position="111"/>
    </location>
</feature>
<feature type="domain" description="Rod shape-determining protein MreC beta-barrel core" evidence="2">
    <location>
        <begin position="125"/>
        <end position="264"/>
    </location>
</feature>
<evidence type="ECO:0000256" key="1">
    <source>
        <dbReference type="SAM" id="Coils"/>
    </source>
</evidence>
<dbReference type="GO" id="GO:0008360">
    <property type="term" value="P:regulation of cell shape"/>
    <property type="evidence" value="ECO:0007669"/>
    <property type="project" value="InterPro"/>
</dbReference>
<proteinExistence type="predicted"/>
<organism evidence="3 4">
    <name type="scientific">Candidatus Zambryskibacteria bacterium RIFCSPLOWO2_12_FULL_39_16</name>
    <dbReference type="NCBI Taxonomy" id="1802775"/>
    <lineage>
        <taxon>Bacteria</taxon>
        <taxon>Candidatus Zambryskiibacteriota</taxon>
    </lineage>
</organism>
<dbReference type="InterPro" id="IPR042177">
    <property type="entry name" value="Cell/Rod_1"/>
</dbReference>
<sequence length="270" mass="29631">MKIMYQIKRTNQNFFGGSFLKIFKIFLLILSFVFVFSASGSVRSLISDITSPLFKTGNFFYEILGNIPKFFSDKNKLIEENSNLLSQVEKLHLDINDYESIKDENKKLREELKMKPEGNFIVSSILAKSPQIPLDTLFLDRGTVDGINKGDLVLAGEKILIGKIVDVSKNKATVSLNSFAGAVSYGSVVRTGEPLEIRGVGGGSIKAQVPIDFDIIVGDKITIGGSLNLLTAIVGIVEENNSSGLKNILMSLPADISKINIVFVKSYINE</sequence>
<dbReference type="InterPro" id="IPR007221">
    <property type="entry name" value="MreC"/>
</dbReference>
<dbReference type="Pfam" id="PF04085">
    <property type="entry name" value="MreC"/>
    <property type="match status" value="1"/>
</dbReference>
<dbReference type="InterPro" id="IPR055342">
    <property type="entry name" value="MreC_beta-barrel_core"/>
</dbReference>
<dbReference type="PANTHER" id="PTHR34138:SF1">
    <property type="entry name" value="CELL SHAPE-DETERMINING PROTEIN MREC"/>
    <property type="match status" value="1"/>
</dbReference>
<comment type="caution">
    <text evidence="3">The sequence shown here is derived from an EMBL/GenBank/DDBJ whole genome shotgun (WGS) entry which is preliminary data.</text>
</comment>
<dbReference type="AlphaFoldDB" id="A0A1G2USS5"/>
<gene>
    <name evidence="3" type="ORF">A3G46_02040</name>
</gene>
<evidence type="ECO:0000313" key="3">
    <source>
        <dbReference type="EMBL" id="OHB12450.1"/>
    </source>
</evidence>
<reference evidence="3 4" key="1">
    <citation type="journal article" date="2016" name="Nat. Commun.">
        <title>Thousands of microbial genomes shed light on interconnected biogeochemical processes in an aquifer system.</title>
        <authorList>
            <person name="Anantharaman K."/>
            <person name="Brown C.T."/>
            <person name="Hug L.A."/>
            <person name="Sharon I."/>
            <person name="Castelle C.J."/>
            <person name="Probst A.J."/>
            <person name="Thomas B.C."/>
            <person name="Singh A."/>
            <person name="Wilkins M.J."/>
            <person name="Karaoz U."/>
            <person name="Brodie E.L."/>
            <person name="Williams K.H."/>
            <person name="Hubbard S.S."/>
            <person name="Banfield J.F."/>
        </authorList>
    </citation>
    <scope>NUCLEOTIDE SEQUENCE [LARGE SCALE GENOMIC DNA]</scope>
</reference>
<protein>
    <recommendedName>
        <fullName evidence="2">Rod shape-determining protein MreC beta-barrel core domain-containing protein</fullName>
    </recommendedName>
</protein>
<dbReference type="PANTHER" id="PTHR34138">
    <property type="entry name" value="CELL SHAPE-DETERMINING PROTEIN MREC"/>
    <property type="match status" value="1"/>
</dbReference>